<feature type="transmembrane region" description="Helical" evidence="7">
    <location>
        <begin position="223"/>
        <end position="244"/>
    </location>
</feature>
<evidence type="ECO:0000256" key="7">
    <source>
        <dbReference type="SAM" id="Phobius"/>
    </source>
</evidence>
<keyword evidence="4 7" id="KW-0812">Transmembrane</keyword>
<dbReference type="InterPro" id="IPR003317">
    <property type="entry name" value="Cyt-d_oxidase_su2"/>
</dbReference>
<reference evidence="8 9" key="1">
    <citation type="submission" date="2024-01" db="EMBL/GenBank/DDBJ databases">
        <title>Multi-omics insights into the function and evolution of sodium benzoate biodegradation pathways in Benzoatithermus flavus gen. nov., sp. nov. from hot spring.</title>
        <authorList>
            <person name="Hu C.-J."/>
            <person name="Li W.-J."/>
        </authorList>
    </citation>
    <scope>NUCLEOTIDE SEQUENCE [LARGE SCALE GENOMIC DNA]</scope>
    <source>
        <strain evidence="8 9">SYSU G07066</strain>
    </source>
</reference>
<keyword evidence="3" id="KW-1003">Cell membrane</keyword>
<keyword evidence="9" id="KW-1185">Reference proteome</keyword>
<accession>A0ABU8XW37</accession>
<gene>
    <name evidence="8" type="primary">cydB</name>
    <name evidence="8" type="ORF">U1T56_19865</name>
</gene>
<proteinExistence type="inferred from homology"/>
<comment type="caution">
    <text evidence="8">The sequence shown here is derived from an EMBL/GenBank/DDBJ whole genome shotgun (WGS) entry which is preliminary data.</text>
</comment>
<dbReference type="PANTHER" id="PTHR43141:SF4">
    <property type="entry name" value="CYTOCHROME BD2 SUBUNIT II"/>
    <property type="match status" value="1"/>
</dbReference>
<protein>
    <submittedName>
        <fullName evidence="8">Cytochrome d ubiquinol oxidase subunit II</fullName>
    </submittedName>
</protein>
<comment type="similarity">
    <text evidence="2">Belongs to the cytochrome ubiquinol oxidase subunit 2 family.</text>
</comment>
<feature type="transmembrane region" description="Helical" evidence="7">
    <location>
        <begin position="74"/>
        <end position="96"/>
    </location>
</feature>
<evidence type="ECO:0000256" key="2">
    <source>
        <dbReference type="ARBA" id="ARBA00007543"/>
    </source>
</evidence>
<comment type="subcellular location">
    <subcellularLocation>
        <location evidence="1">Cell membrane</location>
        <topology evidence="1">Multi-pass membrane protein</topology>
    </subcellularLocation>
</comment>
<dbReference type="RefSeq" id="WP_418161264.1">
    <property type="nucleotide sequence ID" value="NZ_JBBLZC010000026.1"/>
</dbReference>
<dbReference type="Proteomes" id="UP001375743">
    <property type="component" value="Unassembled WGS sequence"/>
</dbReference>
<dbReference type="EMBL" id="JBBLZC010000026">
    <property type="protein sequence ID" value="MEK0085416.1"/>
    <property type="molecule type" value="Genomic_DNA"/>
</dbReference>
<dbReference type="PIRSF" id="PIRSF000267">
    <property type="entry name" value="Cyt_oxidse_sub2"/>
    <property type="match status" value="1"/>
</dbReference>
<feature type="transmembrane region" description="Helical" evidence="7">
    <location>
        <begin position="117"/>
        <end position="138"/>
    </location>
</feature>
<feature type="transmembrane region" description="Helical" evidence="7">
    <location>
        <begin position="7"/>
        <end position="36"/>
    </location>
</feature>
<organism evidence="8 9">
    <name type="scientific">Benzoatithermus flavus</name>
    <dbReference type="NCBI Taxonomy" id="3108223"/>
    <lineage>
        <taxon>Bacteria</taxon>
        <taxon>Pseudomonadati</taxon>
        <taxon>Pseudomonadota</taxon>
        <taxon>Alphaproteobacteria</taxon>
        <taxon>Geminicoccales</taxon>
        <taxon>Geminicoccaceae</taxon>
        <taxon>Benzoatithermus</taxon>
    </lineage>
</organism>
<dbReference type="PANTHER" id="PTHR43141">
    <property type="entry name" value="CYTOCHROME BD2 SUBUNIT II"/>
    <property type="match status" value="1"/>
</dbReference>
<sequence>MQIDLPLIWAGIIAFGVIMYVIMDGFDLGIGILFPFPPYDEDRDVMMNTVAPVWDGNETWLVLGGAGMLGAFPLAYAVLLPAFYLPLLLMLLALIFRGVAFEFRFKSRANRHWWDRAFAWGSICATFAQGVVLGAFIQGIDVSERAFHGGPFVWLNPFALFCGLALVAGYAMLGAGWLIMKTTGDLQAWAYRAMRVLGLLVLGAIAVVSIWTPFIHPAVGARWFSWPNILYLSPVPILVALAGLRLHIALERGEEYTPFLLTLGLFLLSYAGLAISLWPYVIPPSITIWDAASPPASQGFLLVGTIILVPIILSYTVYNYWVFRGKVTAESGYH</sequence>
<feature type="transmembrane region" description="Helical" evidence="7">
    <location>
        <begin position="192"/>
        <end position="211"/>
    </location>
</feature>
<evidence type="ECO:0000256" key="3">
    <source>
        <dbReference type="ARBA" id="ARBA00022475"/>
    </source>
</evidence>
<keyword evidence="6 7" id="KW-0472">Membrane</keyword>
<keyword evidence="5 7" id="KW-1133">Transmembrane helix</keyword>
<evidence type="ECO:0000256" key="4">
    <source>
        <dbReference type="ARBA" id="ARBA00022692"/>
    </source>
</evidence>
<evidence type="ECO:0000256" key="5">
    <source>
        <dbReference type="ARBA" id="ARBA00022989"/>
    </source>
</evidence>
<dbReference type="Pfam" id="PF02322">
    <property type="entry name" value="Cyt_bd_oxida_II"/>
    <property type="match status" value="1"/>
</dbReference>
<feature type="transmembrane region" description="Helical" evidence="7">
    <location>
        <begin position="300"/>
        <end position="321"/>
    </location>
</feature>
<name>A0ABU8XW37_9PROT</name>
<evidence type="ECO:0000256" key="1">
    <source>
        <dbReference type="ARBA" id="ARBA00004651"/>
    </source>
</evidence>
<dbReference type="NCBIfam" id="TIGR00203">
    <property type="entry name" value="cydB"/>
    <property type="match status" value="1"/>
</dbReference>
<feature type="transmembrane region" description="Helical" evidence="7">
    <location>
        <begin position="256"/>
        <end position="280"/>
    </location>
</feature>
<evidence type="ECO:0000313" key="8">
    <source>
        <dbReference type="EMBL" id="MEK0085416.1"/>
    </source>
</evidence>
<evidence type="ECO:0000256" key="6">
    <source>
        <dbReference type="ARBA" id="ARBA00023136"/>
    </source>
</evidence>
<feature type="transmembrane region" description="Helical" evidence="7">
    <location>
        <begin position="158"/>
        <end position="180"/>
    </location>
</feature>
<evidence type="ECO:0000313" key="9">
    <source>
        <dbReference type="Proteomes" id="UP001375743"/>
    </source>
</evidence>